<feature type="compositionally biased region" description="Basic residues" evidence="6">
    <location>
        <begin position="600"/>
        <end position="609"/>
    </location>
</feature>
<keyword evidence="2" id="KW-0964">Secreted</keyword>
<comment type="caution">
    <text evidence="10">The sequence shown here is derived from an EMBL/GenBank/DDBJ whole genome shotgun (WGS) entry which is preliminary data.</text>
</comment>
<name>A0A233V2T8_FINMA</name>
<dbReference type="AlphaFoldDB" id="A0A233V2T8"/>
<feature type="coiled-coil region" evidence="5">
    <location>
        <begin position="393"/>
        <end position="427"/>
    </location>
</feature>
<dbReference type="SUPFAM" id="SSF49478">
    <property type="entry name" value="Cna protein B-type domain"/>
    <property type="match status" value="1"/>
</dbReference>
<keyword evidence="5" id="KW-0175">Coiled coil</keyword>
<feature type="compositionally biased region" description="Basic and acidic residues" evidence="6">
    <location>
        <begin position="568"/>
        <end position="599"/>
    </location>
</feature>
<dbReference type="PROSITE" id="PS50847">
    <property type="entry name" value="GRAM_POS_ANCHORING"/>
    <property type="match status" value="1"/>
</dbReference>
<keyword evidence="7" id="KW-0472">Membrane</keyword>
<evidence type="ECO:0000313" key="10">
    <source>
        <dbReference type="EMBL" id="OXZ26716.1"/>
    </source>
</evidence>
<dbReference type="Pfam" id="PF00746">
    <property type="entry name" value="Gram_pos_anchor"/>
    <property type="match status" value="1"/>
</dbReference>
<evidence type="ECO:0000259" key="9">
    <source>
        <dbReference type="PROSITE" id="PS50847"/>
    </source>
</evidence>
<gene>
    <name evidence="10" type="ORF">B9N49_07480</name>
</gene>
<organism evidence="10 11">
    <name type="scientific">Finegoldia magna</name>
    <name type="common">Peptostreptococcus magnus</name>
    <dbReference type="NCBI Taxonomy" id="1260"/>
    <lineage>
        <taxon>Bacteria</taxon>
        <taxon>Bacillati</taxon>
        <taxon>Bacillota</taxon>
        <taxon>Tissierellia</taxon>
        <taxon>Tissierellales</taxon>
        <taxon>Peptoniphilaceae</taxon>
        <taxon>Finegoldia</taxon>
    </lineage>
</organism>
<evidence type="ECO:0000256" key="1">
    <source>
        <dbReference type="ARBA" id="ARBA00022512"/>
    </source>
</evidence>
<evidence type="ECO:0000256" key="7">
    <source>
        <dbReference type="SAM" id="Phobius"/>
    </source>
</evidence>
<keyword evidence="4" id="KW-0572">Peptidoglycan-anchor</keyword>
<evidence type="ECO:0000256" key="2">
    <source>
        <dbReference type="ARBA" id="ARBA00022525"/>
    </source>
</evidence>
<accession>A0A233V2T8</accession>
<feature type="coiled-coil region" evidence="5">
    <location>
        <begin position="134"/>
        <end position="183"/>
    </location>
</feature>
<evidence type="ECO:0000256" key="6">
    <source>
        <dbReference type="SAM" id="MobiDB-lite"/>
    </source>
</evidence>
<evidence type="ECO:0000256" key="4">
    <source>
        <dbReference type="ARBA" id="ARBA00023088"/>
    </source>
</evidence>
<dbReference type="Pfam" id="PF17802">
    <property type="entry name" value="SpaA"/>
    <property type="match status" value="1"/>
</dbReference>
<feature type="chain" id="PRO_5013167193" evidence="8">
    <location>
        <begin position="28"/>
        <end position="643"/>
    </location>
</feature>
<feature type="signal peptide" evidence="8">
    <location>
        <begin position="1"/>
        <end position="27"/>
    </location>
</feature>
<proteinExistence type="predicted"/>
<keyword evidence="1" id="KW-0134">Cell wall</keyword>
<feature type="transmembrane region" description="Helical" evidence="7">
    <location>
        <begin position="617"/>
        <end position="639"/>
    </location>
</feature>
<feature type="coiled-coil region" evidence="5">
    <location>
        <begin position="215"/>
        <end position="242"/>
    </location>
</feature>
<dbReference type="InterPro" id="IPR019931">
    <property type="entry name" value="LPXTG_anchor"/>
</dbReference>
<keyword evidence="3 8" id="KW-0732">Signal</keyword>
<keyword evidence="7" id="KW-1133">Transmembrane helix</keyword>
<dbReference type="Gene3D" id="2.60.40.10">
    <property type="entry name" value="Immunoglobulins"/>
    <property type="match status" value="1"/>
</dbReference>
<reference evidence="11" key="1">
    <citation type="submission" date="2017-04" db="EMBL/GenBank/DDBJ databases">
        <title>Finegoldia magna isolated from orthopedic joint implant-associated infections.</title>
        <authorList>
            <person name="Bjorklund S."/>
            <person name="Bruggemann H."/>
            <person name="Jensen A."/>
            <person name="Hellmark B."/>
            <person name="Soderquist B."/>
        </authorList>
    </citation>
    <scope>NUCLEOTIDE SEQUENCE [LARGE SCALE GENOMIC DNA]</scope>
    <source>
        <strain evidence="11">CCUG 54800</strain>
    </source>
</reference>
<evidence type="ECO:0000256" key="3">
    <source>
        <dbReference type="ARBA" id="ARBA00022729"/>
    </source>
</evidence>
<evidence type="ECO:0000313" key="11">
    <source>
        <dbReference type="Proteomes" id="UP000215413"/>
    </source>
</evidence>
<keyword evidence="7" id="KW-0812">Transmembrane</keyword>
<feature type="coiled-coil region" evidence="5">
    <location>
        <begin position="39"/>
        <end position="101"/>
    </location>
</feature>
<protein>
    <submittedName>
        <fullName evidence="10">Cell wall protein</fullName>
    </submittedName>
</protein>
<evidence type="ECO:0000256" key="5">
    <source>
        <dbReference type="SAM" id="Coils"/>
    </source>
</evidence>
<feature type="domain" description="Gram-positive cocci surface proteins LPxTG" evidence="9">
    <location>
        <begin position="612"/>
        <end position="643"/>
    </location>
</feature>
<feature type="region of interest" description="Disordered" evidence="6">
    <location>
        <begin position="534"/>
        <end position="622"/>
    </location>
</feature>
<dbReference type="InterPro" id="IPR013783">
    <property type="entry name" value="Ig-like_fold"/>
</dbReference>
<dbReference type="InterPro" id="IPR041033">
    <property type="entry name" value="SpaA_PFL_dom_1"/>
</dbReference>
<dbReference type="NCBIfam" id="NF040765">
    <property type="entry name" value="adhesion_FAF"/>
    <property type="match status" value="1"/>
</dbReference>
<dbReference type="GO" id="GO:0005576">
    <property type="term" value="C:extracellular region"/>
    <property type="evidence" value="ECO:0007669"/>
    <property type="project" value="UniProtKB-SubCell"/>
</dbReference>
<dbReference type="Proteomes" id="UP000215413">
    <property type="component" value="Unassembled WGS sequence"/>
</dbReference>
<dbReference type="EMBL" id="NDYC01000036">
    <property type="protein sequence ID" value="OXZ26716.1"/>
    <property type="molecule type" value="Genomic_DNA"/>
</dbReference>
<sequence>MKLNKKLLTAALAGALIVTAVPASTFAEEAKPNTDTRLYKNKEQATKELNRLAKRIKELSKRRAEIVTKAWKMNATSEGLIEKLQREEAAAKKAYEVAKANYEAATKAWEDAKDAQEKARLAKIAAEDAADAKLGEYHKLLQKAKDAKKAAEVEANRQYDTTIANMQRKFETATTRVDVAKNAVKAAQEAYDTAIATQKNKEGKIEIDKANDGHITELRLVLEKAQAELDAAKHAAISASNERADVSKSAEKTRDAALKQAADNYRAEKQRLDFIYKLNDNYGKSAAELTKLERAKINAINAYNAAIENTKAAHDAYIAARDNFDAKAKVYANANQKAYKITEELKNIEKQLKEAYVDINVILKDQNKNINSLADQLSADLIKEIKNFGELTQSEQAGVIAKLQEELAKLKKEYNKTSEGIQEVKKLVTYQFHVKDTEGAGVQGLTLKLTNVDDTSKVYTATSDANGLIQFKSMVEGKYSVTVTKVPTGYDVYQDGKKIDSVKALFRAESEVKAENNAEEATAKKDGVKGNKRVDIPSIIDNTTDGNSKKEEGKKEDEKIIDGGTIIVDKKEKDNKDNKDNKKPEKENNKKPEKKENNKKPAKPAKRDKKQLPQAGAAAEAATIAAAAMATMGGAYLSLKKRK</sequence>
<evidence type="ECO:0000256" key="8">
    <source>
        <dbReference type="SAM" id="SignalP"/>
    </source>
</evidence>
<feature type="compositionally biased region" description="Basic and acidic residues" evidence="6">
    <location>
        <begin position="547"/>
        <end position="561"/>
    </location>
</feature>
<dbReference type="RefSeq" id="WP_094206183.1">
    <property type="nucleotide sequence ID" value="NZ_NDYC01000036.1"/>
</dbReference>